<dbReference type="RefSeq" id="WP_132194563.1">
    <property type="nucleotide sequence ID" value="NZ_SLWM01000021.1"/>
</dbReference>
<gene>
    <name evidence="4" type="ORF">EV644_12125</name>
</gene>
<dbReference type="PANTHER" id="PTHR43877:SF1">
    <property type="entry name" value="ACETYLTRANSFERASE"/>
    <property type="match status" value="1"/>
</dbReference>
<dbReference type="PROSITE" id="PS51186">
    <property type="entry name" value="GNAT"/>
    <property type="match status" value="1"/>
</dbReference>
<proteinExistence type="predicted"/>
<keyword evidence="1" id="KW-0808">Transferase</keyword>
<evidence type="ECO:0000259" key="3">
    <source>
        <dbReference type="PROSITE" id="PS51186"/>
    </source>
</evidence>
<dbReference type="Proteomes" id="UP000295818">
    <property type="component" value="Unassembled WGS sequence"/>
</dbReference>
<feature type="domain" description="N-acetyltransferase" evidence="3">
    <location>
        <begin position="31"/>
        <end position="198"/>
    </location>
</feature>
<name>A0ABY2BAT6_9ACTN</name>
<evidence type="ECO:0000256" key="1">
    <source>
        <dbReference type="ARBA" id="ARBA00022679"/>
    </source>
</evidence>
<accession>A0ABY2BAT6</accession>
<protein>
    <submittedName>
        <fullName evidence="4">Ribosomal protein S18 acetylase RimI-like enzyme</fullName>
    </submittedName>
</protein>
<dbReference type="InterPro" id="IPR050832">
    <property type="entry name" value="Bact_Acetyltransf"/>
</dbReference>
<dbReference type="InterPro" id="IPR000182">
    <property type="entry name" value="GNAT_dom"/>
</dbReference>
<keyword evidence="2" id="KW-0012">Acyltransferase</keyword>
<dbReference type="CDD" id="cd04301">
    <property type="entry name" value="NAT_SF"/>
    <property type="match status" value="1"/>
</dbReference>
<reference evidence="4 5" key="1">
    <citation type="journal article" date="2015" name="Stand. Genomic Sci.">
        <title>Genomic Encyclopedia of Bacterial and Archaeal Type Strains, Phase III: the genomes of soil and plant-associated and newly described type strains.</title>
        <authorList>
            <person name="Whitman W.B."/>
            <person name="Woyke T."/>
            <person name="Klenk H.P."/>
            <person name="Zhou Y."/>
            <person name="Lilburn T.G."/>
            <person name="Beck B.J."/>
            <person name="De Vos P."/>
            <person name="Vandamme P."/>
            <person name="Eisen J.A."/>
            <person name="Garrity G."/>
            <person name="Hugenholtz P."/>
            <person name="Kyrpides N.C."/>
        </authorList>
    </citation>
    <scope>NUCLEOTIDE SEQUENCE [LARGE SCALE GENOMIC DNA]</scope>
    <source>
        <strain evidence="4 5">VKM Ac-2538</strain>
    </source>
</reference>
<evidence type="ECO:0000256" key="2">
    <source>
        <dbReference type="ARBA" id="ARBA00023315"/>
    </source>
</evidence>
<keyword evidence="5" id="KW-1185">Reference proteome</keyword>
<evidence type="ECO:0000313" key="4">
    <source>
        <dbReference type="EMBL" id="TCO13945.1"/>
    </source>
</evidence>
<dbReference type="SUPFAM" id="SSF55729">
    <property type="entry name" value="Acyl-CoA N-acyltransferases (Nat)"/>
    <property type="match status" value="1"/>
</dbReference>
<organism evidence="4 5">
    <name type="scientific">Kribbella orskensis</name>
    <dbReference type="NCBI Taxonomy" id="2512216"/>
    <lineage>
        <taxon>Bacteria</taxon>
        <taxon>Bacillati</taxon>
        <taxon>Actinomycetota</taxon>
        <taxon>Actinomycetes</taxon>
        <taxon>Propionibacteriales</taxon>
        <taxon>Kribbellaceae</taxon>
        <taxon>Kribbella</taxon>
    </lineage>
</organism>
<comment type="caution">
    <text evidence="4">The sequence shown here is derived from an EMBL/GenBank/DDBJ whole genome shotgun (WGS) entry which is preliminary data.</text>
</comment>
<dbReference type="Pfam" id="PF00583">
    <property type="entry name" value="Acetyltransf_1"/>
    <property type="match status" value="1"/>
</dbReference>
<dbReference type="EMBL" id="SLWM01000021">
    <property type="protein sequence ID" value="TCO13945.1"/>
    <property type="molecule type" value="Genomic_DNA"/>
</dbReference>
<dbReference type="Gene3D" id="3.40.630.30">
    <property type="match status" value="1"/>
</dbReference>
<evidence type="ECO:0000313" key="5">
    <source>
        <dbReference type="Proteomes" id="UP000295818"/>
    </source>
</evidence>
<sequence length="209" mass="22650">MPDHPAPTDCRSTADRRLDVRPGDVRPGTAFDVRAARSGDLYGAAVARVASWRGAFAGLVPQDFLDAMDPAKIAASWADSIAAGRSRLYVAAAVAGGEIVGYAGVGPEREADAPEHVGELYALFVHPDWWGSGAARVLTDAAVADLRAAGCDQVWLWVLEANIRARAFYRRYGFTETPDRTHSSLNNLPELRLRLQARPEYSNGDRTKT</sequence>
<dbReference type="InterPro" id="IPR016181">
    <property type="entry name" value="Acyl_CoA_acyltransferase"/>
</dbReference>
<dbReference type="PANTHER" id="PTHR43877">
    <property type="entry name" value="AMINOALKYLPHOSPHONATE N-ACETYLTRANSFERASE-RELATED-RELATED"/>
    <property type="match status" value="1"/>
</dbReference>